<reference evidence="10 11" key="1">
    <citation type="journal article" date="2021" name="Elife">
        <title>Chloroplast acquisition without the gene transfer in kleptoplastic sea slugs, Plakobranchus ocellatus.</title>
        <authorList>
            <person name="Maeda T."/>
            <person name="Takahashi S."/>
            <person name="Yoshida T."/>
            <person name="Shimamura S."/>
            <person name="Takaki Y."/>
            <person name="Nagai Y."/>
            <person name="Toyoda A."/>
            <person name="Suzuki Y."/>
            <person name="Arimoto A."/>
            <person name="Ishii H."/>
            <person name="Satoh N."/>
            <person name="Nishiyama T."/>
            <person name="Hasebe M."/>
            <person name="Maruyama T."/>
            <person name="Minagawa J."/>
            <person name="Obokata J."/>
            <person name="Shigenobu S."/>
        </authorList>
    </citation>
    <scope>NUCLEOTIDE SEQUENCE [LARGE SCALE GENOMIC DNA]</scope>
</reference>
<feature type="compositionally biased region" description="Basic residues" evidence="7">
    <location>
        <begin position="95"/>
        <end position="109"/>
    </location>
</feature>
<keyword evidence="3 5" id="KW-0371">Homeobox</keyword>
<dbReference type="PANTHER" id="PTHR24329:SF543">
    <property type="entry name" value="FI01017P-RELATED"/>
    <property type="match status" value="1"/>
</dbReference>
<feature type="domain" description="Homeobox" evidence="8">
    <location>
        <begin position="30"/>
        <end position="57"/>
    </location>
</feature>
<dbReference type="PROSITE" id="PS00027">
    <property type="entry name" value="HOMEOBOX_1"/>
    <property type="match status" value="1"/>
</dbReference>
<evidence type="ECO:0000256" key="6">
    <source>
        <dbReference type="RuleBase" id="RU000682"/>
    </source>
</evidence>
<dbReference type="Proteomes" id="UP000762676">
    <property type="component" value="Unassembled WGS sequence"/>
</dbReference>
<gene>
    <name evidence="10" type="ORF">ElyMa_004196800</name>
</gene>
<keyword evidence="2 5" id="KW-0238">DNA-binding</keyword>
<dbReference type="GO" id="GO:0000981">
    <property type="term" value="F:DNA-binding transcription factor activity, RNA polymerase II-specific"/>
    <property type="evidence" value="ECO:0007669"/>
    <property type="project" value="InterPro"/>
</dbReference>
<evidence type="ECO:0000313" key="11">
    <source>
        <dbReference type="Proteomes" id="UP000762676"/>
    </source>
</evidence>
<comment type="subcellular location">
    <subcellularLocation>
        <location evidence="1 5 6">Nucleus</location>
    </subcellularLocation>
</comment>
<evidence type="ECO:0000259" key="9">
    <source>
        <dbReference type="PROSITE" id="PS50803"/>
    </source>
</evidence>
<evidence type="ECO:0000256" key="2">
    <source>
        <dbReference type="ARBA" id="ARBA00023125"/>
    </source>
</evidence>
<evidence type="ECO:0000256" key="3">
    <source>
        <dbReference type="ARBA" id="ARBA00023155"/>
    </source>
</evidence>
<dbReference type="InterPro" id="IPR009057">
    <property type="entry name" value="Homeodomain-like_sf"/>
</dbReference>
<feature type="compositionally biased region" description="Basic residues" evidence="7">
    <location>
        <begin position="120"/>
        <end position="147"/>
    </location>
</feature>
<sequence length="404" mass="43472">MIWSVAEKILRTNISITPCVPCGGSARSWEELAMRIDLTEARVQVWFQNRRAKWRKKEKVGGASHPFSPYNPGFGILTARGIIPPPHNPLSQHHQQQHHHHHSHHHHHLPQQQPALALHQRPHHHPSHPQHPQHQHQPAHHHHHPSHQHAPSYSELLLKTYEHTLMSRYGLSSAAQLGHGFPPVAAAAAAVSGFYGPAGLSTLGLTPPPGLTGGGGGVARCLGPLSLTLPPPGSFQHLLASMTSSALKAREGLLEMTNGSASLTAATPTTAVTISPAHSLSPSDTSALNIKAISSNNNNNTIINNSQHLIRRSASVSSTSTPSPTSDHMVSGRLNTVPGPLPLPLSPEPEPQHQHEDNEALPPELLAPGQGDVRTSSIASLRLKAREHQLKIGADNSCSTRVVF</sequence>
<dbReference type="Gene3D" id="1.10.10.60">
    <property type="entry name" value="Homeodomain-like"/>
    <property type="match status" value="1"/>
</dbReference>
<evidence type="ECO:0000256" key="7">
    <source>
        <dbReference type="SAM" id="MobiDB-lite"/>
    </source>
</evidence>
<evidence type="ECO:0000313" key="10">
    <source>
        <dbReference type="EMBL" id="GFR86345.1"/>
    </source>
</evidence>
<dbReference type="InterPro" id="IPR017970">
    <property type="entry name" value="Homeobox_CS"/>
</dbReference>
<feature type="region of interest" description="Disordered" evidence="7">
    <location>
        <begin position="312"/>
        <end position="364"/>
    </location>
</feature>
<feature type="compositionally biased region" description="Pro residues" evidence="7">
    <location>
        <begin position="339"/>
        <end position="349"/>
    </location>
</feature>
<dbReference type="AlphaFoldDB" id="A0AAV4GPP4"/>
<evidence type="ECO:0000256" key="1">
    <source>
        <dbReference type="ARBA" id="ARBA00004123"/>
    </source>
</evidence>
<feature type="region of interest" description="Disordered" evidence="7">
    <location>
        <begin position="81"/>
        <end position="152"/>
    </location>
</feature>
<dbReference type="GO" id="GO:0005634">
    <property type="term" value="C:nucleus"/>
    <property type="evidence" value="ECO:0007669"/>
    <property type="project" value="UniProtKB-SubCell"/>
</dbReference>
<feature type="DNA-binding region" description="Homeobox" evidence="5">
    <location>
        <begin position="32"/>
        <end position="58"/>
    </location>
</feature>
<evidence type="ECO:0000259" key="8">
    <source>
        <dbReference type="PROSITE" id="PS50071"/>
    </source>
</evidence>
<dbReference type="SMART" id="SM00389">
    <property type="entry name" value="HOX"/>
    <property type="match status" value="1"/>
</dbReference>
<evidence type="ECO:0000256" key="4">
    <source>
        <dbReference type="ARBA" id="ARBA00023242"/>
    </source>
</evidence>
<dbReference type="InterPro" id="IPR050649">
    <property type="entry name" value="Paired_Homeobox_TFs"/>
</dbReference>
<dbReference type="CDD" id="cd00086">
    <property type="entry name" value="homeodomain"/>
    <property type="match status" value="1"/>
</dbReference>
<protein>
    <submittedName>
        <fullName evidence="10">Homeobox protein aristaless</fullName>
    </submittedName>
</protein>
<dbReference type="Pfam" id="PF00046">
    <property type="entry name" value="Homeodomain"/>
    <property type="match status" value="1"/>
</dbReference>
<feature type="compositionally biased region" description="Low complexity" evidence="7">
    <location>
        <begin position="313"/>
        <end position="326"/>
    </location>
</feature>
<accession>A0AAV4GPP4</accession>
<comment type="caution">
    <text evidence="10">The sequence shown here is derived from an EMBL/GenBank/DDBJ whole genome shotgun (WGS) entry which is preliminary data.</text>
</comment>
<keyword evidence="4 5" id="KW-0539">Nucleus</keyword>
<name>A0AAV4GPP4_9GAST</name>
<evidence type="ECO:0000256" key="5">
    <source>
        <dbReference type="PROSITE-ProRule" id="PRU00108"/>
    </source>
</evidence>
<dbReference type="GO" id="GO:0000977">
    <property type="term" value="F:RNA polymerase II transcription regulatory region sequence-specific DNA binding"/>
    <property type="evidence" value="ECO:0007669"/>
    <property type="project" value="TreeGrafter"/>
</dbReference>
<dbReference type="InterPro" id="IPR001356">
    <property type="entry name" value="HD"/>
</dbReference>
<dbReference type="PROSITE" id="PS50803">
    <property type="entry name" value="OAR"/>
    <property type="match status" value="1"/>
</dbReference>
<dbReference type="InterPro" id="IPR003654">
    <property type="entry name" value="OAR_dom"/>
</dbReference>
<feature type="compositionally biased region" description="Low complexity" evidence="7">
    <location>
        <begin position="110"/>
        <end position="119"/>
    </location>
</feature>
<dbReference type="SUPFAM" id="SSF46689">
    <property type="entry name" value="Homeodomain-like"/>
    <property type="match status" value="1"/>
</dbReference>
<feature type="domain" description="OAR" evidence="9">
    <location>
        <begin position="376"/>
        <end position="389"/>
    </location>
</feature>
<dbReference type="EMBL" id="BMAT01008489">
    <property type="protein sequence ID" value="GFR86345.1"/>
    <property type="molecule type" value="Genomic_DNA"/>
</dbReference>
<dbReference type="PANTHER" id="PTHR24329">
    <property type="entry name" value="HOMEOBOX PROTEIN ARISTALESS"/>
    <property type="match status" value="1"/>
</dbReference>
<organism evidence="10 11">
    <name type="scientific">Elysia marginata</name>
    <dbReference type="NCBI Taxonomy" id="1093978"/>
    <lineage>
        <taxon>Eukaryota</taxon>
        <taxon>Metazoa</taxon>
        <taxon>Spiralia</taxon>
        <taxon>Lophotrochozoa</taxon>
        <taxon>Mollusca</taxon>
        <taxon>Gastropoda</taxon>
        <taxon>Heterobranchia</taxon>
        <taxon>Euthyneura</taxon>
        <taxon>Panpulmonata</taxon>
        <taxon>Sacoglossa</taxon>
        <taxon>Placobranchoidea</taxon>
        <taxon>Plakobranchidae</taxon>
        <taxon>Elysia</taxon>
    </lineage>
</organism>
<dbReference type="PROSITE" id="PS50071">
    <property type="entry name" value="HOMEOBOX_2"/>
    <property type="match status" value="1"/>
</dbReference>
<keyword evidence="11" id="KW-1185">Reference proteome</keyword>
<dbReference type="Pfam" id="PF03826">
    <property type="entry name" value="OAR"/>
    <property type="match status" value="1"/>
</dbReference>
<proteinExistence type="predicted"/>